<dbReference type="InterPro" id="IPR031982">
    <property type="entry name" value="PilE-like"/>
</dbReference>
<evidence type="ECO:0000256" key="2">
    <source>
        <dbReference type="SAM" id="Phobius"/>
    </source>
</evidence>
<proteinExistence type="predicted"/>
<dbReference type="PANTHER" id="PTHR30093">
    <property type="entry name" value="GENERAL SECRETION PATHWAY PROTEIN G"/>
    <property type="match status" value="1"/>
</dbReference>
<dbReference type="PROSITE" id="PS00409">
    <property type="entry name" value="PROKAR_NTER_METHYL"/>
    <property type="match status" value="1"/>
</dbReference>
<dbReference type="InterPro" id="IPR012902">
    <property type="entry name" value="N_methyl_site"/>
</dbReference>
<organism evidence="3 4">
    <name type="scientific">Ralstonia insidiosa</name>
    <dbReference type="NCBI Taxonomy" id="190721"/>
    <lineage>
        <taxon>Bacteria</taxon>
        <taxon>Pseudomonadati</taxon>
        <taxon>Pseudomonadota</taxon>
        <taxon>Betaproteobacteria</taxon>
        <taxon>Burkholderiales</taxon>
        <taxon>Burkholderiaceae</taxon>
        <taxon>Ralstonia</taxon>
    </lineage>
</organism>
<sequence length="144" mass="15178">MNTGLSRSRRLPRGFTLIELMITVAIVGILAVVAYPSLNGYIQKSRRADAKTALLAVAQKMEQYRSLGNTYAGATLGASGVYANTKSDNGYYALSFSVAPTQTVYTVQAVPQAGQATDACGTFSYDQAGNKMVSGGTLTASSCW</sequence>
<dbReference type="Pfam" id="PF07963">
    <property type="entry name" value="N_methyl"/>
    <property type="match status" value="1"/>
</dbReference>
<dbReference type="AlphaFoldDB" id="A0A848P6T9"/>
<dbReference type="InterPro" id="IPR000983">
    <property type="entry name" value="Bac_GSPG_pilin"/>
</dbReference>
<keyword evidence="2" id="KW-1133">Transmembrane helix</keyword>
<dbReference type="GO" id="GO:0015627">
    <property type="term" value="C:type II protein secretion system complex"/>
    <property type="evidence" value="ECO:0007669"/>
    <property type="project" value="InterPro"/>
</dbReference>
<dbReference type="GO" id="GO:0015628">
    <property type="term" value="P:protein secretion by the type II secretion system"/>
    <property type="evidence" value="ECO:0007669"/>
    <property type="project" value="InterPro"/>
</dbReference>
<dbReference type="Gene3D" id="3.30.700.10">
    <property type="entry name" value="Glycoprotein, Type 4 Pilin"/>
    <property type="match status" value="1"/>
</dbReference>
<keyword evidence="2" id="KW-0812">Transmembrane</keyword>
<protein>
    <submittedName>
        <fullName evidence="3">Type IV pilin protein</fullName>
    </submittedName>
</protein>
<gene>
    <name evidence="3" type="ORF">HGR00_20775</name>
</gene>
<dbReference type="PANTHER" id="PTHR30093:SF47">
    <property type="entry name" value="TYPE IV PILUS NON-CORE MINOR PILIN PILE"/>
    <property type="match status" value="1"/>
</dbReference>
<evidence type="ECO:0000256" key="1">
    <source>
        <dbReference type="ARBA" id="ARBA00022481"/>
    </source>
</evidence>
<feature type="transmembrane region" description="Helical" evidence="2">
    <location>
        <begin position="20"/>
        <end position="38"/>
    </location>
</feature>
<dbReference type="EMBL" id="JABBZM010000021">
    <property type="protein sequence ID" value="NMV40346.1"/>
    <property type="molecule type" value="Genomic_DNA"/>
</dbReference>
<dbReference type="InterPro" id="IPR045584">
    <property type="entry name" value="Pilin-like"/>
</dbReference>
<keyword evidence="2" id="KW-0472">Membrane</keyword>
<comment type="caution">
    <text evidence="3">The sequence shown here is derived from an EMBL/GenBank/DDBJ whole genome shotgun (WGS) entry which is preliminary data.</text>
</comment>
<dbReference type="PRINTS" id="PR00813">
    <property type="entry name" value="BCTERIALGSPG"/>
</dbReference>
<keyword evidence="1" id="KW-0488">Methylation</keyword>
<dbReference type="RefSeq" id="WP_169341093.1">
    <property type="nucleotide sequence ID" value="NZ_JABBZM010000021.1"/>
</dbReference>
<name>A0A848P6T9_9RALS</name>
<accession>A0A848P6T9</accession>
<reference evidence="3 4" key="1">
    <citation type="submission" date="2020-04" db="EMBL/GenBank/DDBJ databases">
        <title>Ralstonia insidiosa genome sequencing and assembly.</title>
        <authorList>
            <person name="Martins R.C.R."/>
            <person name="Perdigao-Neto L.V."/>
            <person name="Levin A.S.S."/>
            <person name="Costa S.F."/>
        </authorList>
    </citation>
    <scope>NUCLEOTIDE SEQUENCE [LARGE SCALE GENOMIC DNA]</scope>
    <source>
        <strain evidence="3 4">5047</strain>
    </source>
</reference>
<evidence type="ECO:0000313" key="3">
    <source>
        <dbReference type="EMBL" id="NMV40346.1"/>
    </source>
</evidence>
<dbReference type="SUPFAM" id="SSF54523">
    <property type="entry name" value="Pili subunits"/>
    <property type="match status" value="1"/>
</dbReference>
<dbReference type="Proteomes" id="UP000575469">
    <property type="component" value="Unassembled WGS sequence"/>
</dbReference>
<dbReference type="Pfam" id="PF16732">
    <property type="entry name" value="ComP_DUS"/>
    <property type="match status" value="1"/>
</dbReference>
<dbReference type="GO" id="GO:0043683">
    <property type="term" value="P:type IV pilus assembly"/>
    <property type="evidence" value="ECO:0007669"/>
    <property type="project" value="InterPro"/>
</dbReference>
<evidence type="ECO:0000313" key="4">
    <source>
        <dbReference type="Proteomes" id="UP000575469"/>
    </source>
</evidence>
<dbReference type="NCBIfam" id="TIGR02532">
    <property type="entry name" value="IV_pilin_GFxxxE"/>
    <property type="match status" value="1"/>
</dbReference>